<organism evidence="1">
    <name type="scientific">hydrothermal vent metagenome</name>
    <dbReference type="NCBI Taxonomy" id="652676"/>
    <lineage>
        <taxon>unclassified sequences</taxon>
        <taxon>metagenomes</taxon>
        <taxon>ecological metagenomes</taxon>
    </lineage>
</organism>
<protein>
    <submittedName>
        <fullName evidence="1">Uncharacterized protein</fullName>
    </submittedName>
</protein>
<name>A0A3B1D236_9ZZZZ</name>
<dbReference type="EMBL" id="UOGG01000097">
    <property type="protein sequence ID" value="VAX30068.1"/>
    <property type="molecule type" value="Genomic_DNA"/>
</dbReference>
<evidence type="ECO:0000313" key="1">
    <source>
        <dbReference type="EMBL" id="VAX30068.1"/>
    </source>
</evidence>
<accession>A0A3B1D236</accession>
<sequence>MKKKKKKLKTKAEIEAEVAAKQFQTKRYHEKVKESVKVYKRQDTKRQAEEQIDSEK</sequence>
<proteinExistence type="predicted"/>
<reference evidence="1" key="1">
    <citation type="submission" date="2018-06" db="EMBL/GenBank/DDBJ databases">
        <authorList>
            <person name="Zhirakovskaya E."/>
        </authorList>
    </citation>
    <scope>NUCLEOTIDE SEQUENCE</scope>
</reference>
<dbReference type="AlphaFoldDB" id="A0A3B1D236"/>
<gene>
    <name evidence="1" type="ORF">MNBD_NITROSPINAE05-218</name>
</gene>